<dbReference type="GO" id="GO:0009228">
    <property type="term" value="P:thiamine biosynthetic process"/>
    <property type="evidence" value="ECO:0007669"/>
    <property type="project" value="UniProtKB-KW"/>
</dbReference>
<dbReference type="GO" id="GO:0004789">
    <property type="term" value="F:thiamine-phosphate diphosphorylase activity"/>
    <property type="evidence" value="ECO:0007669"/>
    <property type="project" value="TreeGrafter"/>
</dbReference>
<comment type="caution">
    <text evidence="4">The sequence shown here is derived from an EMBL/GenBank/DDBJ whole genome shotgun (WGS) entry which is preliminary data.</text>
</comment>
<dbReference type="CDD" id="cd00564">
    <property type="entry name" value="TMP_TenI"/>
    <property type="match status" value="1"/>
</dbReference>
<keyword evidence="2" id="KW-0784">Thiamine biosynthesis</keyword>
<dbReference type="RefSeq" id="WP_201685069.1">
    <property type="nucleotide sequence ID" value="NZ_JAEQNA010000006.1"/>
</dbReference>
<sequence>MPAVPLSFLHLLTAPDMPASRVPALAAATRAERGGTVCVRDVPQAGGGRLHWLDAAHARGWIEAPAPLDPLRLQDGFDRANAAGFVGADALLLACMPEGGWVLPRLSWGESPRFAAPRMADAEVFGIYALVDCAERLAPVLAAGVRTVQLRRKTPAHPDAAWRAELRQEVARCIELAREAGAQLFVNDHWELALELGAAGVHLGQEDVLALGDAGRERLLASGVALGLSSHSVWELCRARALSPRYIACGPVWPTTTKDMPWIPQGLDNLGWWCRMAGAPVVAIGGILQAAQVRDTAAAGAAGVCIVRGLGPEPGQVLPGLLAAFEAGRAARTAHAADWPHPTLPPEHGA</sequence>
<dbReference type="EMBL" id="JAEQNA010000006">
    <property type="protein sequence ID" value="MBL0421996.1"/>
    <property type="molecule type" value="Genomic_DNA"/>
</dbReference>
<dbReference type="Pfam" id="PF02581">
    <property type="entry name" value="TMP-TENI"/>
    <property type="match status" value="1"/>
</dbReference>
<dbReference type="InterPro" id="IPR013785">
    <property type="entry name" value="Aldolase_TIM"/>
</dbReference>
<dbReference type="InterPro" id="IPR036206">
    <property type="entry name" value="ThiamineP_synth_sf"/>
</dbReference>
<evidence type="ECO:0000313" key="4">
    <source>
        <dbReference type="EMBL" id="MBL0421996.1"/>
    </source>
</evidence>
<protein>
    <submittedName>
        <fullName evidence="4">Thiamine phosphate synthase</fullName>
    </submittedName>
</protein>
<dbReference type="PANTHER" id="PTHR20857">
    <property type="entry name" value="THIAMINE-PHOSPHATE PYROPHOSPHORYLASE"/>
    <property type="match status" value="1"/>
</dbReference>
<dbReference type="SUPFAM" id="SSF51391">
    <property type="entry name" value="Thiamin phosphate synthase"/>
    <property type="match status" value="1"/>
</dbReference>
<dbReference type="Proteomes" id="UP000613011">
    <property type="component" value="Unassembled WGS sequence"/>
</dbReference>
<evidence type="ECO:0000259" key="3">
    <source>
        <dbReference type="Pfam" id="PF02581"/>
    </source>
</evidence>
<dbReference type="PANTHER" id="PTHR20857:SF15">
    <property type="entry name" value="THIAMINE-PHOSPHATE SYNTHASE"/>
    <property type="match status" value="1"/>
</dbReference>
<name>A0A936ZQS6_9BURK</name>
<evidence type="ECO:0000256" key="1">
    <source>
        <dbReference type="ARBA" id="ARBA00004948"/>
    </source>
</evidence>
<reference evidence="4" key="1">
    <citation type="submission" date="2021-01" db="EMBL/GenBank/DDBJ databases">
        <title>Ramlibacter sp. strain AW1 16S ribosomal RNA gene Genome sequencing and assembly.</title>
        <authorList>
            <person name="Kang M."/>
        </authorList>
    </citation>
    <scope>NUCLEOTIDE SEQUENCE</scope>
    <source>
        <strain evidence="4">AW1</strain>
    </source>
</reference>
<organism evidence="4 5">
    <name type="scientific">Ramlibacter aurantiacus</name>
    <dbReference type="NCBI Taxonomy" id="2801330"/>
    <lineage>
        <taxon>Bacteria</taxon>
        <taxon>Pseudomonadati</taxon>
        <taxon>Pseudomonadota</taxon>
        <taxon>Betaproteobacteria</taxon>
        <taxon>Burkholderiales</taxon>
        <taxon>Comamonadaceae</taxon>
        <taxon>Ramlibacter</taxon>
    </lineage>
</organism>
<comment type="pathway">
    <text evidence="1">Cofactor biosynthesis; thiamine diphosphate biosynthesis.</text>
</comment>
<accession>A0A936ZQS6</accession>
<evidence type="ECO:0000313" key="5">
    <source>
        <dbReference type="Proteomes" id="UP000613011"/>
    </source>
</evidence>
<dbReference type="Gene3D" id="3.20.20.70">
    <property type="entry name" value="Aldolase class I"/>
    <property type="match status" value="1"/>
</dbReference>
<keyword evidence="5" id="KW-1185">Reference proteome</keyword>
<dbReference type="AlphaFoldDB" id="A0A936ZQS6"/>
<dbReference type="GO" id="GO:0005737">
    <property type="term" value="C:cytoplasm"/>
    <property type="evidence" value="ECO:0007669"/>
    <property type="project" value="TreeGrafter"/>
</dbReference>
<feature type="domain" description="Thiamine phosphate synthase/TenI" evidence="3">
    <location>
        <begin position="134"/>
        <end position="309"/>
    </location>
</feature>
<dbReference type="InterPro" id="IPR022998">
    <property type="entry name" value="ThiamineP_synth_TenI"/>
</dbReference>
<gene>
    <name evidence="4" type="ORF">JI739_16720</name>
</gene>
<evidence type="ECO:0000256" key="2">
    <source>
        <dbReference type="ARBA" id="ARBA00022977"/>
    </source>
</evidence>
<proteinExistence type="predicted"/>